<sequence length="403" mass="47613">MHLDRILRIINYPLIKMLLNDNDDNIGYIDKMKKSELKKLKYNDDNDEQRHYQRFRNVQFLLQTFIFIFWFIRGFTVLFLDDGSITATILGSIFNLLKIVRIYPELVAFHFAIKDFLCHFIIFGNYKRYRFYQYIIAYCHQIYNPHLNDEQNIILLSERKLSPKTIFNLDQKELSRIILFIKQRFHGHCHIVFGTSILVGLTGIYFILVSVQYGHIMVLCGQAKSFKNELQIKNLNRRFLTHRLRSHLSDQSDLFDEIRMLNEFWCSYLSITITVYIVLSCLSLYIITFTNVLLSMKIFFTVIFIQPVTIILLLTITSANLCFQIFRLNKRYYSILAMRQNNSGGRQNLRLKFKVMSTLELINSNTIGFTLNNQKIIDYKAIGMVIANTTTLFVLVGQNLRNN</sequence>
<keyword evidence="1" id="KW-0472">Membrane</keyword>
<organism evidence="2 3">
    <name type="scientific">Dermatophagoides pteronyssinus</name>
    <name type="common">European house dust mite</name>
    <dbReference type="NCBI Taxonomy" id="6956"/>
    <lineage>
        <taxon>Eukaryota</taxon>
        <taxon>Metazoa</taxon>
        <taxon>Ecdysozoa</taxon>
        <taxon>Arthropoda</taxon>
        <taxon>Chelicerata</taxon>
        <taxon>Arachnida</taxon>
        <taxon>Acari</taxon>
        <taxon>Acariformes</taxon>
        <taxon>Sarcoptiformes</taxon>
        <taxon>Astigmata</taxon>
        <taxon>Psoroptidia</taxon>
        <taxon>Analgoidea</taxon>
        <taxon>Pyroglyphidae</taxon>
        <taxon>Dermatophagoidinae</taxon>
        <taxon>Dermatophagoides</taxon>
    </lineage>
</organism>
<dbReference type="InParanoid" id="A0A6P6Y8D1"/>
<feature type="transmembrane region" description="Helical" evidence="1">
    <location>
        <begin position="265"/>
        <end position="286"/>
    </location>
</feature>
<name>A0A6P6Y8D1_DERPT</name>
<gene>
    <name evidence="3" type="primary">LOC113795700</name>
</gene>
<feature type="transmembrane region" description="Helical" evidence="1">
    <location>
        <begin position="298"/>
        <end position="323"/>
    </location>
</feature>
<protein>
    <submittedName>
        <fullName evidence="3">Uncharacterized protein LOC113795700</fullName>
    </submittedName>
</protein>
<evidence type="ECO:0000313" key="3">
    <source>
        <dbReference type="RefSeq" id="XP_027201708.1"/>
    </source>
</evidence>
<dbReference type="RefSeq" id="XP_027201708.1">
    <property type="nucleotide sequence ID" value="XM_027345907.1"/>
</dbReference>
<accession>A0A6P6Y8D1</accession>
<proteinExistence type="predicted"/>
<evidence type="ECO:0000313" key="2">
    <source>
        <dbReference type="Proteomes" id="UP000515146"/>
    </source>
</evidence>
<keyword evidence="2" id="KW-1185">Reference proteome</keyword>
<dbReference type="OrthoDB" id="6501729at2759"/>
<dbReference type="KEGG" id="dpte:113795700"/>
<feature type="transmembrane region" description="Helical" evidence="1">
    <location>
        <begin position="100"/>
        <end position="123"/>
    </location>
</feature>
<keyword evidence="1" id="KW-0812">Transmembrane</keyword>
<evidence type="ECO:0000256" key="1">
    <source>
        <dbReference type="SAM" id="Phobius"/>
    </source>
</evidence>
<keyword evidence="1" id="KW-1133">Transmembrane helix</keyword>
<feature type="transmembrane region" description="Helical" evidence="1">
    <location>
        <begin position="60"/>
        <end position="80"/>
    </location>
</feature>
<dbReference type="Proteomes" id="UP000515146">
    <property type="component" value="Unplaced"/>
</dbReference>
<reference evidence="3" key="1">
    <citation type="submission" date="2025-08" db="UniProtKB">
        <authorList>
            <consortium name="RefSeq"/>
        </authorList>
    </citation>
    <scope>IDENTIFICATION</scope>
    <source>
        <strain evidence="3">Airmid</strain>
    </source>
</reference>
<dbReference type="AlphaFoldDB" id="A0A6P6Y8D1"/>